<keyword evidence="1" id="KW-0614">Plasmid</keyword>
<accession>A0A0A1AF19</accession>
<geneLocation type="plasmid" evidence="4">
    <name>pncyu-26-73-7</name>
</geneLocation>
<organism evidence="2 3">
    <name type="scientific">Escherichia coli</name>
    <dbReference type="NCBI Taxonomy" id="562"/>
    <lineage>
        <taxon>Bacteria</taxon>
        <taxon>Pseudomonadati</taxon>
        <taxon>Pseudomonadota</taxon>
        <taxon>Gammaproteobacteria</taxon>
        <taxon>Enterobacterales</taxon>
        <taxon>Enterobacteriaceae</taxon>
        <taxon>Escherichia</taxon>
    </lineage>
</organism>
<reference evidence="1 4" key="2">
    <citation type="submission" date="2019-08" db="EMBL/GenBank/DDBJ databases">
        <title>Plasmid- and chromosome-located mcr-3 in mcr-1-positive Escherichia coli from diseased swine, Taiwan.</title>
        <authorList>
            <person name="Hsu C.-Y."/>
            <person name="Huang W.-C."/>
            <person name="Lauderdale T.-L."/>
        </authorList>
    </citation>
    <scope>NUCLEOTIDE SEQUENCE [LARGE SCALE GENOMIC DNA]</scope>
    <source>
        <strain evidence="1 4">NCYU-26-73</strain>
        <plasmid evidence="4">pncyu-26-73-7</plasmid>
        <plasmid evidence="1">pNCYU-26-73-7</plasmid>
    </source>
</reference>
<evidence type="ECO:0000313" key="1">
    <source>
        <dbReference type="EMBL" id="QED76684.1"/>
    </source>
</evidence>
<reference evidence="1 4" key="3">
    <citation type="submission" date="2019-08" db="EMBL/GenBank/DDBJ databases">
        <authorList>
            <person name="Chen F.-J."/>
            <person name="Wu H.-C."/>
            <person name="Liao Y.-C."/>
            <person name="Kuo S.-C."/>
        </authorList>
    </citation>
    <scope>NUCLEOTIDE SEQUENCE [LARGE SCALE GENOMIC DNA]</scope>
    <source>
        <strain evidence="1 4">NCYU-26-73</strain>
        <plasmid evidence="1">pNCYU-26-73-7</plasmid>
        <plasmid evidence="4">pncyu-26-73-7</plasmid>
    </source>
</reference>
<gene>
    <name evidence="2" type="ORF">EIA08_22030</name>
    <name evidence="1" type="ORF">FTV93_30470</name>
</gene>
<name>A0A0A1AF19_ECOLX</name>
<evidence type="ECO:0000313" key="2">
    <source>
        <dbReference type="EMBL" id="RRD72909.1"/>
    </source>
</evidence>
<dbReference type="AlphaFoldDB" id="A0A0A1AF19"/>
<geneLocation type="plasmid" evidence="1">
    <name>pNCYU-26-73-7</name>
</geneLocation>
<reference evidence="2 3" key="1">
    <citation type="submission" date="2018-11" db="EMBL/GenBank/DDBJ databases">
        <title>Enterobacteriaceae from Patient.</title>
        <authorList>
            <person name="Shen C."/>
            <person name="Yang Y."/>
            <person name="Tian G."/>
        </authorList>
    </citation>
    <scope>NUCLEOTIDE SEQUENCE [LARGE SCALE GENOMIC DNA]</scope>
    <source>
        <strain evidence="2 3">GBGD28</strain>
    </source>
</reference>
<protein>
    <submittedName>
        <fullName evidence="2">Uncharacterized protein</fullName>
    </submittedName>
</protein>
<evidence type="ECO:0000313" key="3">
    <source>
        <dbReference type="Proteomes" id="UP000271008"/>
    </source>
</evidence>
<sequence length="121" mass="13900">MSIKTHTGIIITNDGEKKVKLRETPTTWCVGPKETYRKEDGRRCGAPLSRRRLLLSTIKPIGQVEQPTTPVTKISDKSLANLIADADKVLERNTPVADEEWWQDFRAAMLELQERRREELK</sequence>
<dbReference type="Proteomes" id="UP000321299">
    <property type="component" value="Plasmid pNCYU-26-73-7"/>
</dbReference>
<evidence type="ECO:0000313" key="4">
    <source>
        <dbReference type="Proteomes" id="UP000321299"/>
    </source>
</evidence>
<dbReference type="EMBL" id="CP042622">
    <property type="protein sequence ID" value="QED76684.1"/>
    <property type="molecule type" value="Genomic_DNA"/>
</dbReference>
<dbReference type="RefSeq" id="WP_001521425.1">
    <property type="nucleotide sequence ID" value="NZ_AP022164.1"/>
</dbReference>
<proteinExistence type="predicted"/>
<dbReference type="Proteomes" id="UP000271008">
    <property type="component" value="Unassembled WGS sequence"/>
</dbReference>
<dbReference type="EMBL" id="RQTU01000031">
    <property type="protein sequence ID" value="RRD72909.1"/>
    <property type="molecule type" value="Genomic_DNA"/>
</dbReference>